<dbReference type="OrthoDB" id="9800058at2"/>
<dbReference type="RefSeq" id="WP_052109364.1">
    <property type="nucleotide sequence ID" value="NZ_AVPJ01000002.1"/>
</dbReference>
<dbReference type="Proteomes" id="UP000030002">
    <property type="component" value="Unassembled WGS sequence"/>
</dbReference>
<gene>
    <name evidence="1" type="ORF">N802_11985</name>
</gene>
<dbReference type="PANTHER" id="PTHR43481:SF4">
    <property type="entry name" value="GLYCEROL-1-PHOSPHATE PHOSPHOHYDROLASE 1-RELATED"/>
    <property type="match status" value="1"/>
</dbReference>
<dbReference type="InterPro" id="IPR041492">
    <property type="entry name" value="HAD_2"/>
</dbReference>
<reference evidence="1 2" key="1">
    <citation type="submission" date="2013-08" db="EMBL/GenBank/DDBJ databases">
        <title>The genome sequence of Knoellia sinensis.</title>
        <authorList>
            <person name="Zhu W."/>
            <person name="Wang G."/>
        </authorList>
    </citation>
    <scope>NUCLEOTIDE SEQUENCE [LARGE SCALE GENOMIC DNA]</scope>
    <source>
        <strain evidence="1 2">KCTC 19936</strain>
    </source>
</reference>
<evidence type="ECO:0000313" key="2">
    <source>
        <dbReference type="Proteomes" id="UP000030002"/>
    </source>
</evidence>
<keyword evidence="2" id="KW-1185">Reference proteome</keyword>
<dbReference type="InterPro" id="IPR023214">
    <property type="entry name" value="HAD_sf"/>
</dbReference>
<dbReference type="SFLD" id="SFLDS00003">
    <property type="entry name" value="Haloacid_Dehalogenase"/>
    <property type="match status" value="1"/>
</dbReference>
<dbReference type="Pfam" id="PF13419">
    <property type="entry name" value="HAD_2"/>
    <property type="match status" value="1"/>
</dbReference>
<proteinExistence type="predicted"/>
<dbReference type="EMBL" id="AVPJ01000002">
    <property type="protein sequence ID" value="KGN34118.1"/>
    <property type="molecule type" value="Genomic_DNA"/>
</dbReference>
<protein>
    <submittedName>
        <fullName evidence="1">Phosphatase</fullName>
    </submittedName>
</protein>
<dbReference type="PANTHER" id="PTHR43481">
    <property type="entry name" value="FRUCTOSE-1-PHOSPHATE PHOSPHATASE"/>
    <property type="match status" value="1"/>
</dbReference>
<sequence>MSGPHAAPLAGAFPSGTFGGVLFDMDGTLINSLAAVVRSWMQWCEEFGIDPEDLKGSHGRTSANTIAVVMADRSEAERREAHRRITEIEVADTDDIVVLPGAREAFEELDRLGIPHAIVTSCDRELAEARIGASGLPRPQVVVTASDVSHGKPGPEPYERGAALLGLEPGACIVVEDAPAGLVSGRAASAGALVAVLGTTPVEVLARDADVVLESVADIPWPTLVTPTVP</sequence>
<accession>A0A0A0JAF4</accession>
<dbReference type="InterPro" id="IPR006439">
    <property type="entry name" value="HAD-SF_hydro_IA"/>
</dbReference>
<dbReference type="eggNOG" id="COG0637">
    <property type="taxonomic scope" value="Bacteria"/>
</dbReference>
<dbReference type="NCBIfam" id="TIGR01509">
    <property type="entry name" value="HAD-SF-IA-v3"/>
    <property type="match status" value="1"/>
</dbReference>
<dbReference type="SUPFAM" id="SSF56784">
    <property type="entry name" value="HAD-like"/>
    <property type="match status" value="1"/>
</dbReference>
<dbReference type="Gene3D" id="1.10.150.240">
    <property type="entry name" value="Putative phosphatase, domain 2"/>
    <property type="match status" value="1"/>
</dbReference>
<comment type="caution">
    <text evidence="1">The sequence shown here is derived from an EMBL/GenBank/DDBJ whole genome shotgun (WGS) entry which is preliminary data.</text>
</comment>
<dbReference type="SFLD" id="SFLDG01129">
    <property type="entry name" value="C1.5:_HAD__Beta-PGM__Phosphata"/>
    <property type="match status" value="1"/>
</dbReference>
<dbReference type="InterPro" id="IPR051806">
    <property type="entry name" value="HAD-like_SPP"/>
</dbReference>
<organism evidence="1 2">
    <name type="scientific">Knoellia sinensis KCTC 19936</name>
    <dbReference type="NCBI Taxonomy" id="1385520"/>
    <lineage>
        <taxon>Bacteria</taxon>
        <taxon>Bacillati</taxon>
        <taxon>Actinomycetota</taxon>
        <taxon>Actinomycetes</taxon>
        <taxon>Micrococcales</taxon>
        <taxon>Intrasporangiaceae</taxon>
        <taxon>Knoellia</taxon>
    </lineage>
</organism>
<evidence type="ECO:0000313" key="1">
    <source>
        <dbReference type="EMBL" id="KGN34118.1"/>
    </source>
</evidence>
<dbReference type="GO" id="GO:0050308">
    <property type="term" value="F:sugar-phosphatase activity"/>
    <property type="evidence" value="ECO:0007669"/>
    <property type="project" value="TreeGrafter"/>
</dbReference>
<dbReference type="AlphaFoldDB" id="A0A0A0JAF4"/>
<dbReference type="InterPro" id="IPR023198">
    <property type="entry name" value="PGP-like_dom2"/>
</dbReference>
<dbReference type="InterPro" id="IPR036412">
    <property type="entry name" value="HAD-like_sf"/>
</dbReference>
<dbReference type="STRING" id="1385520.N802_11985"/>
<dbReference type="Gene3D" id="3.40.50.1000">
    <property type="entry name" value="HAD superfamily/HAD-like"/>
    <property type="match status" value="1"/>
</dbReference>
<name>A0A0A0JAF4_9MICO</name>